<dbReference type="GO" id="GO:0046872">
    <property type="term" value="F:metal ion binding"/>
    <property type="evidence" value="ECO:0007669"/>
    <property type="project" value="UniProtKB-KW"/>
</dbReference>
<accession>A0A6J6X5C1</accession>
<dbReference type="InterPro" id="IPR015991">
    <property type="entry name" value="TatD/YcfH-like"/>
</dbReference>
<keyword evidence="2" id="KW-0378">Hydrolase</keyword>
<dbReference type="FunFam" id="3.20.20.140:FF:000005">
    <property type="entry name" value="TatD family hydrolase"/>
    <property type="match status" value="1"/>
</dbReference>
<dbReference type="CDD" id="cd01310">
    <property type="entry name" value="TatD_DNAse"/>
    <property type="match status" value="1"/>
</dbReference>
<proteinExistence type="predicted"/>
<dbReference type="EMBL" id="CAFAAI010000044">
    <property type="protein sequence ID" value="CAB4790486.1"/>
    <property type="molecule type" value="Genomic_DNA"/>
</dbReference>
<dbReference type="InterPro" id="IPR032466">
    <property type="entry name" value="Metal_Hydrolase"/>
</dbReference>
<protein>
    <submittedName>
        <fullName evidence="3">Unannotated protein</fullName>
    </submittedName>
</protein>
<dbReference type="PIRSF" id="PIRSF005902">
    <property type="entry name" value="DNase_TatD"/>
    <property type="match status" value="1"/>
</dbReference>
<dbReference type="PANTHER" id="PTHR46124:SF2">
    <property type="entry name" value="D-AMINOACYL-TRNA DEACYLASE"/>
    <property type="match status" value="1"/>
</dbReference>
<dbReference type="AlphaFoldDB" id="A0A6J6X5C1"/>
<dbReference type="GO" id="GO:0004536">
    <property type="term" value="F:DNA nuclease activity"/>
    <property type="evidence" value="ECO:0007669"/>
    <property type="project" value="InterPro"/>
</dbReference>
<reference evidence="3" key="1">
    <citation type="submission" date="2020-05" db="EMBL/GenBank/DDBJ databases">
        <authorList>
            <person name="Chiriac C."/>
            <person name="Salcher M."/>
            <person name="Ghai R."/>
            <person name="Kavagutti S V."/>
        </authorList>
    </citation>
    <scope>NUCLEOTIDE SEQUENCE</scope>
</reference>
<dbReference type="NCBIfam" id="TIGR00010">
    <property type="entry name" value="YchF/TatD family DNA exonuclease"/>
    <property type="match status" value="1"/>
</dbReference>
<evidence type="ECO:0000256" key="1">
    <source>
        <dbReference type="ARBA" id="ARBA00022723"/>
    </source>
</evidence>
<dbReference type="InterPro" id="IPR001130">
    <property type="entry name" value="TatD-like"/>
</dbReference>
<keyword evidence="1" id="KW-0479">Metal-binding</keyword>
<sequence>MSPALQWTDNHCHLHDERMPGGAAAAVAAAREAGVVTMITVGCDAATSQAAIAVANEFDNVWATVGLHPHDAINGVDTIASMFDHPKVIAVGECGLDYYYDHSPRDTQREAFAQQIQLAHQLALPLVIHTRDAWAETFDILQVEGVPEQTIFHCFTGGPDEARVCLDLGGFLSFSGIVTFKTAVDVQAAAQLCPLDRMLIETDSPYLAPVPHRGKTNQPAFVSYIGHHIATIRDDTAANIAAATTAAARLAFPRLAP</sequence>
<dbReference type="GO" id="GO:0016788">
    <property type="term" value="F:hydrolase activity, acting on ester bonds"/>
    <property type="evidence" value="ECO:0007669"/>
    <property type="project" value="InterPro"/>
</dbReference>
<dbReference type="Gene3D" id="3.20.20.140">
    <property type="entry name" value="Metal-dependent hydrolases"/>
    <property type="match status" value="1"/>
</dbReference>
<evidence type="ECO:0000313" key="3">
    <source>
        <dbReference type="EMBL" id="CAB4790486.1"/>
    </source>
</evidence>
<gene>
    <name evidence="3" type="ORF">UFOPK2992_00391</name>
</gene>
<dbReference type="PANTHER" id="PTHR46124">
    <property type="entry name" value="D-AMINOACYL-TRNA DEACYLASE"/>
    <property type="match status" value="1"/>
</dbReference>
<dbReference type="SUPFAM" id="SSF51556">
    <property type="entry name" value="Metallo-dependent hydrolases"/>
    <property type="match status" value="1"/>
</dbReference>
<dbReference type="GO" id="GO:0005829">
    <property type="term" value="C:cytosol"/>
    <property type="evidence" value="ECO:0007669"/>
    <property type="project" value="TreeGrafter"/>
</dbReference>
<name>A0A6J6X5C1_9ZZZZ</name>
<evidence type="ECO:0000256" key="2">
    <source>
        <dbReference type="ARBA" id="ARBA00022801"/>
    </source>
</evidence>
<organism evidence="3">
    <name type="scientific">freshwater metagenome</name>
    <dbReference type="NCBI Taxonomy" id="449393"/>
    <lineage>
        <taxon>unclassified sequences</taxon>
        <taxon>metagenomes</taxon>
        <taxon>ecological metagenomes</taxon>
    </lineage>
</organism>
<dbReference type="Pfam" id="PF01026">
    <property type="entry name" value="TatD_DNase"/>
    <property type="match status" value="1"/>
</dbReference>